<dbReference type="Proteomes" id="UP000298631">
    <property type="component" value="Chromosome"/>
</dbReference>
<dbReference type="SUPFAM" id="SSF51735">
    <property type="entry name" value="NAD(P)-binding Rossmann-fold domains"/>
    <property type="match status" value="1"/>
</dbReference>
<evidence type="ECO:0000313" key="3">
    <source>
        <dbReference type="Proteomes" id="UP000298631"/>
    </source>
</evidence>
<dbReference type="InterPro" id="IPR001509">
    <property type="entry name" value="Epimerase_deHydtase"/>
</dbReference>
<reference evidence="2 3" key="1">
    <citation type="submission" date="2019-05" db="EMBL/GenBank/DDBJ databases">
        <title>Pseudorhodobacter turbinis sp. nov., isolated from the gut of the Korean turban shell.</title>
        <authorList>
            <person name="Jeong Y.-S."/>
            <person name="Kang W.-R."/>
            <person name="Bae J.-W."/>
        </authorList>
    </citation>
    <scope>NUCLEOTIDE SEQUENCE [LARGE SCALE GENOMIC DNA]</scope>
    <source>
        <strain evidence="2 3">S12M18</strain>
    </source>
</reference>
<gene>
    <name evidence="2" type="ORF">EOK75_07540</name>
</gene>
<dbReference type="EMBL" id="CP039964">
    <property type="protein sequence ID" value="QCO55604.1"/>
    <property type="molecule type" value="Genomic_DNA"/>
</dbReference>
<evidence type="ECO:0000259" key="1">
    <source>
        <dbReference type="Pfam" id="PF01370"/>
    </source>
</evidence>
<dbReference type="PANTHER" id="PTHR43245">
    <property type="entry name" value="BIFUNCTIONAL POLYMYXIN RESISTANCE PROTEIN ARNA"/>
    <property type="match status" value="1"/>
</dbReference>
<evidence type="ECO:0000313" key="2">
    <source>
        <dbReference type="EMBL" id="QCO55604.1"/>
    </source>
</evidence>
<sequence>MTIPLLVMGATGRIGRALQGQQAALTGLRPIWQSRRPAPGFLAWDVLAEPCPQGAAQGVVLCLAGVIRGTKAELALNVDIGLAACRAAMDQGARHVFLASSAAVYGTSDRALPEDAPLHPAGAYGEAKQAMEMAARAAMPDRLTILRIGNIAGFDALLGGITSGKAVQLDPVTGQSGGPVRSYIGPVTLAQTLAKLVQMAAAGQPLPPVLNIAAGPVAMGDLLDAAGAEWEFGPPNPDVIARVEMDITRLRSLVDLPPACATEMVAQWKGLPT</sequence>
<dbReference type="AlphaFoldDB" id="A0A4V1E0S0"/>
<keyword evidence="3" id="KW-1185">Reference proteome</keyword>
<dbReference type="OrthoDB" id="7687386at2"/>
<name>A0A4V1E0S0_9RHOB</name>
<dbReference type="Pfam" id="PF01370">
    <property type="entry name" value="Epimerase"/>
    <property type="match status" value="1"/>
</dbReference>
<protein>
    <submittedName>
        <fullName evidence="2">NAD(P)-dependent oxidoreductase</fullName>
    </submittedName>
</protein>
<feature type="domain" description="NAD-dependent epimerase/dehydratase" evidence="1">
    <location>
        <begin position="6"/>
        <end position="153"/>
    </location>
</feature>
<proteinExistence type="predicted"/>
<dbReference type="KEGG" id="pseb:EOK75_07540"/>
<accession>A0A4V1E0S0</accession>
<dbReference type="PANTHER" id="PTHR43245:SF55">
    <property type="entry name" value="NAD(P)-BINDING DOMAIN-CONTAINING PROTEIN"/>
    <property type="match status" value="1"/>
</dbReference>
<dbReference type="Gene3D" id="3.40.50.720">
    <property type="entry name" value="NAD(P)-binding Rossmann-like Domain"/>
    <property type="match status" value="1"/>
</dbReference>
<organism evidence="2 3">
    <name type="scientific">Pseudorhodobacter turbinis</name>
    <dbReference type="NCBI Taxonomy" id="2500533"/>
    <lineage>
        <taxon>Bacteria</taxon>
        <taxon>Pseudomonadati</taxon>
        <taxon>Pseudomonadota</taxon>
        <taxon>Alphaproteobacteria</taxon>
        <taxon>Rhodobacterales</taxon>
        <taxon>Paracoccaceae</taxon>
        <taxon>Pseudorhodobacter</taxon>
    </lineage>
</organism>
<dbReference type="InterPro" id="IPR036291">
    <property type="entry name" value="NAD(P)-bd_dom_sf"/>
</dbReference>
<dbReference type="InterPro" id="IPR050177">
    <property type="entry name" value="Lipid_A_modif_metabolic_enz"/>
</dbReference>
<dbReference type="RefSeq" id="WP_137193307.1">
    <property type="nucleotide sequence ID" value="NZ_CP039964.1"/>
</dbReference>